<evidence type="ECO:0000256" key="1">
    <source>
        <dbReference type="ARBA" id="ARBA00023125"/>
    </source>
</evidence>
<keyword evidence="1" id="KW-0238">DNA-binding</keyword>
<dbReference type="PANTHER" id="PTHR47894">
    <property type="entry name" value="HTH-TYPE TRANSCRIPTIONAL REGULATOR GADX"/>
    <property type="match status" value="1"/>
</dbReference>
<sequence length="305" mass="33573">MATWTPDMRHPVYATRVLCDVAEEHGVPAADVLAGTGIQPADLADPEALVSAADEATAVRRLLARLSYPSGVGIEVGSRFTLTHFGLLGFAVMSCGTLRELLTIAMRYFALTMLHIDIALFEGADECVLELSADHLPADVRGFFIERDIAGIITTTTSFVLPVVEKYADQVSVDVAIDEDLLAPLLRLVPLRNLAFGRAHNRLHFPRAMLDEPLPQADPHTLEICIAQCDVLMQRNEQRRALRRWCAASCFAIPACSRRFPTSPPSSTCIHARCGGVLPTKARRFVRCWPKPGPRWRWICSAMSG</sequence>
<protein>
    <submittedName>
        <fullName evidence="3">Arabinose-binding domain of AraC transcription regulator, N-term family protein</fullName>
    </submittedName>
</protein>
<feature type="domain" description="HTH-type transcriptional regulator AraC-type N-terminal" evidence="2">
    <location>
        <begin position="26"/>
        <end position="214"/>
    </location>
</feature>
<dbReference type="InterPro" id="IPR032687">
    <property type="entry name" value="AraC-type_N"/>
</dbReference>
<dbReference type="GO" id="GO:0003700">
    <property type="term" value="F:DNA-binding transcription factor activity"/>
    <property type="evidence" value="ECO:0007669"/>
    <property type="project" value="TreeGrafter"/>
</dbReference>
<proteinExistence type="predicted"/>
<accession>X7YP94</accession>
<organism evidence="3">
    <name type="scientific">Mycobacterium xenopi 4042</name>
    <dbReference type="NCBI Taxonomy" id="1299334"/>
    <lineage>
        <taxon>Bacteria</taxon>
        <taxon>Bacillati</taxon>
        <taxon>Actinomycetota</taxon>
        <taxon>Actinomycetes</taxon>
        <taxon>Mycobacteriales</taxon>
        <taxon>Mycobacteriaceae</taxon>
        <taxon>Mycobacterium</taxon>
    </lineage>
</organism>
<dbReference type="GO" id="GO:0000976">
    <property type="term" value="F:transcription cis-regulatory region binding"/>
    <property type="evidence" value="ECO:0007669"/>
    <property type="project" value="TreeGrafter"/>
</dbReference>
<name>X7YP94_MYCXE</name>
<comment type="caution">
    <text evidence="3">The sequence shown here is derived from an EMBL/GenBank/DDBJ whole genome shotgun (WGS) entry which is preliminary data.</text>
</comment>
<dbReference type="PANTHER" id="PTHR47894:SF1">
    <property type="entry name" value="HTH-TYPE TRANSCRIPTIONAL REGULATOR VQSM"/>
    <property type="match status" value="1"/>
</dbReference>
<reference evidence="3" key="1">
    <citation type="submission" date="2014-01" db="EMBL/GenBank/DDBJ databases">
        <authorList>
            <person name="Brown-Elliot B."/>
            <person name="Wallace R."/>
            <person name="Lenaerts A."/>
            <person name="Ordway D."/>
            <person name="DeGroote M.A."/>
            <person name="Parker T."/>
            <person name="Sizemore C."/>
            <person name="Tallon L.J."/>
            <person name="Sadzewicz L.K."/>
            <person name="Sengamalay N."/>
            <person name="Fraser C.M."/>
            <person name="Hine E."/>
            <person name="Shefchek K.A."/>
            <person name="Das S.P."/>
            <person name="Tettelin H."/>
        </authorList>
    </citation>
    <scope>NUCLEOTIDE SEQUENCE [LARGE SCALE GENOMIC DNA]</scope>
    <source>
        <strain evidence="3">4042</strain>
    </source>
</reference>
<dbReference type="Pfam" id="PF12625">
    <property type="entry name" value="Arabinose_bd"/>
    <property type="match status" value="1"/>
</dbReference>
<dbReference type="EMBL" id="JAOB01000090">
    <property type="protein sequence ID" value="EUA09047.1"/>
    <property type="molecule type" value="Genomic_DNA"/>
</dbReference>
<evidence type="ECO:0000313" key="3">
    <source>
        <dbReference type="EMBL" id="EUA09047.1"/>
    </source>
</evidence>
<evidence type="ECO:0000259" key="2">
    <source>
        <dbReference type="Pfam" id="PF12625"/>
    </source>
</evidence>
<dbReference type="AlphaFoldDB" id="X7YP94"/>
<dbReference type="GO" id="GO:0005829">
    <property type="term" value="C:cytosol"/>
    <property type="evidence" value="ECO:0007669"/>
    <property type="project" value="TreeGrafter"/>
</dbReference>
<gene>
    <name evidence="3" type="ORF">I553_10104</name>
</gene>
<dbReference type="PATRIC" id="fig|1299334.3.peg.9597"/>